<organism evidence="1 2">
    <name type="scientific">Variovorax guangxiensis</name>
    <dbReference type="NCBI Taxonomy" id="1775474"/>
    <lineage>
        <taxon>Bacteria</taxon>
        <taxon>Pseudomonadati</taxon>
        <taxon>Pseudomonadota</taxon>
        <taxon>Betaproteobacteria</taxon>
        <taxon>Burkholderiales</taxon>
        <taxon>Comamonadaceae</taxon>
        <taxon>Variovorax</taxon>
    </lineage>
</organism>
<reference evidence="1 2" key="1">
    <citation type="submission" date="2020-08" db="EMBL/GenBank/DDBJ databases">
        <title>Genomic Encyclopedia of Type Strains, Phase IV (KMG-V): Genome sequencing to study the core and pangenomes of soil and plant-associated prokaryotes.</title>
        <authorList>
            <person name="Whitman W."/>
        </authorList>
    </citation>
    <scope>NUCLEOTIDE SEQUENCE [LARGE SCALE GENOMIC DNA]</scope>
    <source>
        <strain evidence="1 2">34/80</strain>
    </source>
</reference>
<accession>A0A840FX10</accession>
<comment type="caution">
    <text evidence="1">The sequence shown here is derived from an EMBL/GenBank/DDBJ whole genome shotgun (WGS) entry which is preliminary data.</text>
</comment>
<dbReference type="RefSeq" id="WP_184641041.1">
    <property type="nucleotide sequence ID" value="NZ_JACIFZ010000006.1"/>
</dbReference>
<name>A0A840FX10_9BURK</name>
<proteinExistence type="predicted"/>
<dbReference type="AlphaFoldDB" id="A0A840FX10"/>
<sequence length="346" mass="37126">MLSAELAADIKSLLEGFQEANTLFEGLKLIQATEQQMEAPMRRMAVGGNEANAGANDIHALLAHARGVLPKMPPRAFFKAIDAAGATLGRFLAAHSDPTGRLFQLRENLDEFALAFETFSTDQTGKNALPVLRLGARLLIVFETVTASYAGMLQELESGLETREDEESISFCFSGDFSLDEMAKKLAALNQIIEAIASLVLGDATRPSSRVLKLESGSLGLDLAVLKSVSSILKPYLSAVVGYFYRNHIPEGRIRSVPSDAKAAIKSAIDVRVMLQKAGIDTTRMDDQLEIAGMVMAESVVMLLKDQVGFKMGGSGVSSTEIELAAGSRGCSARTAKPRRRTAALD</sequence>
<gene>
    <name evidence="1" type="ORF">GGD71_004750</name>
</gene>
<dbReference type="Proteomes" id="UP000524450">
    <property type="component" value="Unassembled WGS sequence"/>
</dbReference>
<evidence type="ECO:0000313" key="2">
    <source>
        <dbReference type="Proteomes" id="UP000524450"/>
    </source>
</evidence>
<protein>
    <submittedName>
        <fullName evidence="1">Uncharacterized protein</fullName>
    </submittedName>
</protein>
<dbReference type="EMBL" id="JACIFZ010000006">
    <property type="protein sequence ID" value="MBB4223959.1"/>
    <property type="molecule type" value="Genomic_DNA"/>
</dbReference>
<evidence type="ECO:0000313" key="1">
    <source>
        <dbReference type="EMBL" id="MBB4223959.1"/>
    </source>
</evidence>